<reference evidence="1" key="1">
    <citation type="submission" date="2020-11" db="EMBL/GenBank/DDBJ databases">
        <title>Sequencing the genomes of 1000 actinobacteria strains.</title>
        <authorList>
            <person name="Klenk H.-P."/>
        </authorList>
    </citation>
    <scope>NUCLEOTIDE SEQUENCE</scope>
    <source>
        <strain evidence="1">DSM 45356</strain>
    </source>
</reference>
<organism evidence="1 2">
    <name type="scientific">Longispora fulva</name>
    <dbReference type="NCBI Taxonomy" id="619741"/>
    <lineage>
        <taxon>Bacteria</taxon>
        <taxon>Bacillati</taxon>
        <taxon>Actinomycetota</taxon>
        <taxon>Actinomycetes</taxon>
        <taxon>Micromonosporales</taxon>
        <taxon>Micromonosporaceae</taxon>
        <taxon>Longispora</taxon>
    </lineage>
</organism>
<accession>A0A8J7KLG8</accession>
<evidence type="ECO:0000313" key="2">
    <source>
        <dbReference type="Proteomes" id="UP000622552"/>
    </source>
</evidence>
<dbReference type="RefSeq" id="WP_197006008.1">
    <property type="nucleotide sequence ID" value="NZ_BONS01000012.1"/>
</dbReference>
<gene>
    <name evidence="1" type="ORF">IW245_005533</name>
</gene>
<comment type="caution">
    <text evidence="1">The sequence shown here is derived from an EMBL/GenBank/DDBJ whole genome shotgun (WGS) entry which is preliminary data.</text>
</comment>
<evidence type="ECO:0000313" key="1">
    <source>
        <dbReference type="EMBL" id="MBG6139339.1"/>
    </source>
</evidence>
<dbReference type="EMBL" id="JADOUF010000001">
    <property type="protein sequence ID" value="MBG6139339.1"/>
    <property type="molecule type" value="Genomic_DNA"/>
</dbReference>
<keyword evidence="2" id="KW-1185">Reference proteome</keyword>
<sequence length="225" mass="23650">MTLISSLDPQLASATSLDALELHGGGAGLMLGTNRHRQPVIARVFRPEPTRGVLVGGLRCAQLIAFRVLALGAQVVIQSARPAAWQPFTHGVGAPGDAVVYAAPGSPLPAASATRPQLLILDVGAGVGELSESAAANWRTTLAIREELTAWDVDTLVRAHLVLLQPLSEIEAALASSALGLSEVQDWLHRIRADMLTVVSQGSVRWALLGTTAIEQQVIGAPNRF</sequence>
<dbReference type="AlphaFoldDB" id="A0A8J7KLG8"/>
<dbReference type="Proteomes" id="UP000622552">
    <property type="component" value="Unassembled WGS sequence"/>
</dbReference>
<protein>
    <submittedName>
        <fullName evidence="1">Uncharacterized protein</fullName>
    </submittedName>
</protein>
<proteinExistence type="predicted"/>
<name>A0A8J7KLG8_9ACTN</name>